<keyword evidence="2" id="KW-0472">Membrane</keyword>
<evidence type="ECO:0000256" key="2">
    <source>
        <dbReference type="SAM" id="Phobius"/>
    </source>
</evidence>
<feature type="region of interest" description="Disordered" evidence="1">
    <location>
        <begin position="227"/>
        <end position="261"/>
    </location>
</feature>
<evidence type="ECO:0000256" key="3">
    <source>
        <dbReference type="SAM" id="SignalP"/>
    </source>
</evidence>
<accession>B8C4A9</accession>
<dbReference type="RefSeq" id="XP_002291584.1">
    <property type="nucleotide sequence ID" value="XM_002291548.1"/>
</dbReference>
<keyword evidence="5" id="KW-1185">Reference proteome</keyword>
<dbReference type="GeneID" id="7444553"/>
<keyword evidence="2" id="KW-0812">Transmembrane</keyword>
<feature type="compositionally biased region" description="Low complexity" evidence="1">
    <location>
        <begin position="250"/>
        <end position="261"/>
    </location>
</feature>
<evidence type="ECO:0000313" key="4">
    <source>
        <dbReference type="EMBL" id="EED91691.1"/>
    </source>
</evidence>
<sequence length="318" mass="33913">MKLFSLATALVASTVGLTSAAPAIVWKNGSTSGPSHISEQINTRSLMASTVHTNSGESSSALAAVVFLVGRDADGSEGLGNLASSGKLPGVQEKYGSADSVHHHVNGVESSRTVARDARSGGFEGKVVEVSLSEFNRKLSSIAQNIAESEGGEKVSKVEQKRRRDISEADVLIVTVSPKEDASAIDSSIVSAIDSSAVRNVILSSIRSTNEVKRARKLAVVDRFTKSNGSNNRSARASSTSRRLEDEANNENNQNGENNNGQEAVEGIYYVNMTPNIFAGLLFFFMFAFTAHLGLSCMNMIEGQDVYVKKMPHIGREV</sequence>
<evidence type="ECO:0000256" key="1">
    <source>
        <dbReference type="SAM" id="MobiDB-lite"/>
    </source>
</evidence>
<feature type="signal peptide" evidence="3">
    <location>
        <begin position="1"/>
        <end position="20"/>
    </location>
</feature>
<dbReference type="Proteomes" id="UP000001449">
    <property type="component" value="Chromosome 6"/>
</dbReference>
<dbReference type="KEGG" id="tps:THAPSDRAFT_23240"/>
<dbReference type="HOGENOM" id="CLU_875754_0_0_1"/>
<protein>
    <submittedName>
        <fullName evidence="4">Uncharacterized protein</fullName>
    </submittedName>
</protein>
<evidence type="ECO:0000313" key="5">
    <source>
        <dbReference type="Proteomes" id="UP000001449"/>
    </source>
</evidence>
<dbReference type="EMBL" id="CM000643">
    <property type="protein sequence ID" value="EED91691.1"/>
    <property type="molecule type" value="Genomic_DNA"/>
</dbReference>
<feature type="transmembrane region" description="Helical" evidence="2">
    <location>
        <begin position="277"/>
        <end position="301"/>
    </location>
</feature>
<keyword evidence="2" id="KW-1133">Transmembrane helix</keyword>
<dbReference type="OMA" id="KKMPHIG"/>
<dbReference type="eggNOG" id="ENOG502SMTJ">
    <property type="taxonomic scope" value="Eukaryota"/>
</dbReference>
<dbReference type="AlphaFoldDB" id="B8C4A9"/>
<organism evidence="4 5">
    <name type="scientific">Thalassiosira pseudonana</name>
    <name type="common">Marine diatom</name>
    <name type="synonym">Cyclotella nana</name>
    <dbReference type="NCBI Taxonomy" id="35128"/>
    <lineage>
        <taxon>Eukaryota</taxon>
        <taxon>Sar</taxon>
        <taxon>Stramenopiles</taxon>
        <taxon>Ochrophyta</taxon>
        <taxon>Bacillariophyta</taxon>
        <taxon>Coscinodiscophyceae</taxon>
        <taxon>Thalassiosirophycidae</taxon>
        <taxon>Thalassiosirales</taxon>
        <taxon>Thalassiosiraceae</taxon>
        <taxon>Thalassiosira</taxon>
    </lineage>
</organism>
<name>B8C4A9_THAPS</name>
<feature type="chain" id="PRO_5002869415" evidence="3">
    <location>
        <begin position="21"/>
        <end position="318"/>
    </location>
</feature>
<keyword evidence="3" id="KW-0732">Signal</keyword>
<gene>
    <name evidence="4" type="ORF">THAPSDRAFT_23240</name>
</gene>
<proteinExistence type="predicted"/>
<dbReference type="InParanoid" id="B8C4A9"/>
<dbReference type="PaxDb" id="35128-Thaps23240"/>
<reference evidence="4 5" key="1">
    <citation type="journal article" date="2004" name="Science">
        <title>The genome of the diatom Thalassiosira pseudonana: ecology, evolution, and metabolism.</title>
        <authorList>
            <person name="Armbrust E.V."/>
            <person name="Berges J.A."/>
            <person name="Bowler C."/>
            <person name="Green B.R."/>
            <person name="Martinez D."/>
            <person name="Putnam N.H."/>
            <person name="Zhou S."/>
            <person name="Allen A.E."/>
            <person name="Apt K.E."/>
            <person name="Bechner M."/>
            <person name="Brzezinski M.A."/>
            <person name="Chaal B.K."/>
            <person name="Chiovitti A."/>
            <person name="Davis A.K."/>
            <person name="Demarest M.S."/>
            <person name="Detter J.C."/>
            <person name="Glavina T."/>
            <person name="Goodstein D."/>
            <person name="Hadi M.Z."/>
            <person name="Hellsten U."/>
            <person name="Hildebrand M."/>
            <person name="Jenkins B.D."/>
            <person name="Jurka J."/>
            <person name="Kapitonov V.V."/>
            <person name="Kroger N."/>
            <person name="Lau W.W."/>
            <person name="Lane T.W."/>
            <person name="Larimer F.W."/>
            <person name="Lippmeier J.C."/>
            <person name="Lucas S."/>
            <person name="Medina M."/>
            <person name="Montsant A."/>
            <person name="Obornik M."/>
            <person name="Parker M.S."/>
            <person name="Palenik B."/>
            <person name="Pazour G.J."/>
            <person name="Richardson P.M."/>
            <person name="Rynearson T.A."/>
            <person name="Saito M.A."/>
            <person name="Schwartz D.C."/>
            <person name="Thamatrakoln K."/>
            <person name="Valentin K."/>
            <person name="Vardi A."/>
            <person name="Wilkerson F.P."/>
            <person name="Rokhsar D.S."/>
        </authorList>
    </citation>
    <scope>NUCLEOTIDE SEQUENCE [LARGE SCALE GENOMIC DNA]</scope>
    <source>
        <strain evidence="4 5">CCMP1335</strain>
    </source>
</reference>
<feature type="compositionally biased region" description="Low complexity" evidence="1">
    <location>
        <begin position="227"/>
        <end position="241"/>
    </location>
</feature>
<reference evidence="4 5" key="2">
    <citation type="journal article" date="2008" name="Nature">
        <title>The Phaeodactylum genome reveals the evolutionary history of diatom genomes.</title>
        <authorList>
            <person name="Bowler C."/>
            <person name="Allen A.E."/>
            <person name="Badger J.H."/>
            <person name="Grimwood J."/>
            <person name="Jabbari K."/>
            <person name="Kuo A."/>
            <person name="Maheswari U."/>
            <person name="Martens C."/>
            <person name="Maumus F."/>
            <person name="Otillar R.P."/>
            <person name="Rayko E."/>
            <person name="Salamov A."/>
            <person name="Vandepoele K."/>
            <person name="Beszteri B."/>
            <person name="Gruber A."/>
            <person name="Heijde M."/>
            <person name="Katinka M."/>
            <person name="Mock T."/>
            <person name="Valentin K."/>
            <person name="Verret F."/>
            <person name="Berges J.A."/>
            <person name="Brownlee C."/>
            <person name="Cadoret J.P."/>
            <person name="Chiovitti A."/>
            <person name="Choi C.J."/>
            <person name="Coesel S."/>
            <person name="De Martino A."/>
            <person name="Detter J.C."/>
            <person name="Durkin C."/>
            <person name="Falciatore A."/>
            <person name="Fournet J."/>
            <person name="Haruta M."/>
            <person name="Huysman M.J."/>
            <person name="Jenkins B.D."/>
            <person name="Jiroutova K."/>
            <person name="Jorgensen R.E."/>
            <person name="Joubert Y."/>
            <person name="Kaplan A."/>
            <person name="Kroger N."/>
            <person name="Kroth P.G."/>
            <person name="La Roche J."/>
            <person name="Lindquist E."/>
            <person name="Lommer M."/>
            <person name="Martin-Jezequel V."/>
            <person name="Lopez P.J."/>
            <person name="Lucas S."/>
            <person name="Mangogna M."/>
            <person name="McGinnis K."/>
            <person name="Medlin L.K."/>
            <person name="Montsant A."/>
            <person name="Oudot-Le Secq M.P."/>
            <person name="Napoli C."/>
            <person name="Obornik M."/>
            <person name="Parker M.S."/>
            <person name="Petit J.L."/>
            <person name="Porcel B.M."/>
            <person name="Poulsen N."/>
            <person name="Robison M."/>
            <person name="Rychlewski L."/>
            <person name="Rynearson T.A."/>
            <person name="Schmutz J."/>
            <person name="Shapiro H."/>
            <person name="Siaut M."/>
            <person name="Stanley M."/>
            <person name="Sussman M.R."/>
            <person name="Taylor A.R."/>
            <person name="Vardi A."/>
            <person name="von Dassow P."/>
            <person name="Vyverman W."/>
            <person name="Willis A."/>
            <person name="Wyrwicz L.S."/>
            <person name="Rokhsar D.S."/>
            <person name="Weissenbach J."/>
            <person name="Armbrust E.V."/>
            <person name="Green B.R."/>
            <person name="Van de Peer Y."/>
            <person name="Grigoriev I.V."/>
        </authorList>
    </citation>
    <scope>NUCLEOTIDE SEQUENCE [LARGE SCALE GENOMIC DNA]</scope>
    <source>
        <strain evidence="4 5">CCMP1335</strain>
    </source>
</reference>